<keyword evidence="2" id="KW-0808">Transferase</keyword>
<protein>
    <submittedName>
        <fullName evidence="2">Nucleotidyltransferase domain-containing protein</fullName>
    </submittedName>
</protein>
<comment type="caution">
    <text evidence="2">The sequence shown here is derived from an EMBL/GenBank/DDBJ whole genome shotgun (WGS) entry which is preliminary data.</text>
</comment>
<keyword evidence="3" id="KW-1185">Reference proteome</keyword>
<accession>A0A417Z001</accession>
<dbReference type="Gene3D" id="3.30.460.10">
    <property type="entry name" value="Beta Polymerase, domain 2"/>
    <property type="match status" value="1"/>
</dbReference>
<dbReference type="Pfam" id="PF01909">
    <property type="entry name" value="NTP_transf_2"/>
    <property type="match status" value="1"/>
</dbReference>
<dbReference type="InterPro" id="IPR043519">
    <property type="entry name" value="NT_sf"/>
</dbReference>
<dbReference type="EMBL" id="QWEG01000001">
    <property type="protein sequence ID" value="RHW43261.1"/>
    <property type="molecule type" value="Genomic_DNA"/>
</dbReference>
<dbReference type="RefSeq" id="WP_118918869.1">
    <property type="nucleotide sequence ID" value="NZ_QWEG01000001.1"/>
</dbReference>
<organism evidence="2 3">
    <name type="scientific">Neobacillus notoginsengisoli</name>
    <dbReference type="NCBI Taxonomy" id="1578198"/>
    <lineage>
        <taxon>Bacteria</taxon>
        <taxon>Bacillati</taxon>
        <taxon>Bacillota</taxon>
        <taxon>Bacilli</taxon>
        <taxon>Bacillales</taxon>
        <taxon>Bacillaceae</taxon>
        <taxon>Neobacillus</taxon>
    </lineage>
</organism>
<dbReference type="GO" id="GO:0016779">
    <property type="term" value="F:nucleotidyltransferase activity"/>
    <property type="evidence" value="ECO:0007669"/>
    <property type="project" value="InterPro"/>
</dbReference>
<dbReference type="AlphaFoldDB" id="A0A417Z001"/>
<dbReference type="Proteomes" id="UP000284416">
    <property type="component" value="Unassembled WGS sequence"/>
</dbReference>
<evidence type="ECO:0000313" key="3">
    <source>
        <dbReference type="Proteomes" id="UP000284416"/>
    </source>
</evidence>
<name>A0A417Z001_9BACI</name>
<proteinExistence type="predicted"/>
<evidence type="ECO:0000259" key="1">
    <source>
        <dbReference type="Pfam" id="PF01909"/>
    </source>
</evidence>
<reference evidence="2 3" key="1">
    <citation type="journal article" date="2017" name="Int. J. Syst. Evol. Microbiol.">
        <title>Bacillus notoginsengisoli sp. nov., a novel bacterium isolated from the rhizosphere of Panax notoginseng.</title>
        <authorList>
            <person name="Zhang M.Y."/>
            <person name="Cheng J."/>
            <person name="Cai Y."/>
            <person name="Zhang T.Y."/>
            <person name="Wu Y.Y."/>
            <person name="Manikprabhu D."/>
            <person name="Li W.J."/>
            <person name="Zhang Y.X."/>
        </authorList>
    </citation>
    <scope>NUCLEOTIDE SEQUENCE [LARGE SCALE GENOMIC DNA]</scope>
    <source>
        <strain evidence="2 3">JCM 30743</strain>
    </source>
</reference>
<evidence type="ECO:0000313" key="2">
    <source>
        <dbReference type="EMBL" id="RHW43261.1"/>
    </source>
</evidence>
<dbReference type="OrthoDB" id="43980at2"/>
<dbReference type="CDD" id="cd05403">
    <property type="entry name" value="NT_KNTase_like"/>
    <property type="match status" value="1"/>
</dbReference>
<dbReference type="InterPro" id="IPR002934">
    <property type="entry name" value="Polymerase_NTP_transf_dom"/>
</dbReference>
<feature type="domain" description="Polymerase nucleotidyl transferase" evidence="1">
    <location>
        <begin position="22"/>
        <end position="49"/>
    </location>
</feature>
<gene>
    <name evidence="2" type="ORF">D1B31_00865</name>
</gene>
<dbReference type="SUPFAM" id="SSF81301">
    <property type="entry name" value="Nucleotidyltransferase"/>
    <property type="match status" value="1"/>
</dbReference>
<sequence length="238" mass="27118">MAKREPIAAAQAFIAKHYPDCKAAILAGSVVRGEATETSDLDMVIFDPEIPFSYRESVLDEGWPIELFVHNMTSYRHFFEMDKEDAIPTMPRMVAEGIVLKGKDAVEPIRREARELMDAGPDEWLEETIIAKRYFITDVLDDFIGCPDRGEGLFIANKLADLAVEFVLRTNRKWLGNSKWVARSLKQFDEGFASRFIDSLDAFYRKEAKEPLIQIVDEILEPYGGRLFEGFSLGKIEI</sequence>